<proteinExistence type="predicted"/>
<dbReference type="Proteomes" id="UP000789524">
    <property type="component" value="Unassembled WGS sequence"/>
</dbReference>
<evidence type="ECO:0000313" key="3">
    <source>
        <dbReference type="Proteomes" id="UP000789524"/>
    </source>
</evidence>
<feature type="region of interest" description="Disordered" evidence="1">
    <location>
        <begin position="134"/>
        <end position="164"/>
    </location>
</feature>
<dbReference type="AlphaFoldDB" id="A0A8J2QLH6"/>
<dbReference type="EMBL" id="CAKASE010000053">
    <property type="protein sequence ID" value="CAG9565430.1"/>
    <property type="molecule type" value="Genomic_DNA"/>
</dbReference>
<keyword evidence="3" id="KW-1185">Reference proteome</keyword>
<organism evidence="2 3">
    <name type="scientific">Danaus chrysippus</name>
    <name type="common">African queen</name>
    <dbReference type="NCBI Taxonomy" id="151541"/>
    <lineage>
        <taxon>Eukaryota</taxon>
        <taxon>Metazoa</taxon>
        <taxon>Ecdysozoa</taxon>
        <taxon>Arthropoda</taxon>
        <taxon>Hexapoda</taxon>
        <taxon>Insecta</taxon>
        <taxon>Pterygota</taxon>
        <taxon>Neoptera</taxon>
        <taxon>Endopterygota</taxon>
        <taxon>Lepidoptera</taxon>
        <taxon>Glossata</taxon>
        <taxon>Ditrysia</taxon>
        <taxon>Papilionoidea</taxon>
        <taxon>Nymphalidae</taxon>
        <taxon>Danainae</taxon>
        <taxon>Danaini</taxon>
        <taxon>Danaina</taxon>
        <taxon>Danaus</taxon>
        <taxon>Anosia</taxon>
    </lineage>
</organism>
<feature type="compositionally biased region" description="Polar residues" evidence="1">
    <location>
        <begin position="140"/>
        <end position="156"/>
    </location>
</feature>
<sequence>MCCHLAARSTPSHRLRASDTFLYTDITQGPEASAFCSVVPIRDCRALALEGSILWHWLGLSLLEWLEVSMLEPTRADSSTTRARIEPVATGKFHKQPSMTQSTYPRGAPSDMSLKWRAGLSFLNVVIRAACDNSERSPEQNRITNENKPTHRSQNVTETPPTGERTTEINFITINDTSPASKFLAGSVPPSPYVAIGLLRIDRIESGFRTHPAAVCVCVRRVATRAPVCACPCARTQPRGRRGSGSGSERGSGCAGEAGRGQAGRSGQRGRVASAERRRTLPPRRPHHNTTTYHDSVYNNENYDPYPPTTILNIGSTMIEQKPTKTEIPNSTNESENREPRITTLTPRNKVDVEFDLIHQTESKSRDRDKNEEENIDALRQAIRLTVRPS</sequence>
<feature type="compositionally biased region" description="Gly residues" evidence="1">
    <location>
        <begin position="243"/>
        <end position="264"/>
    </location>
</feature>
<comment type="caution">
    <text evidence="2">The sequence shown here is derived from an EMBL/GenBank/DDBJ whole genome shotgun (WGS) entry which is preliminary data.</text>
</comment>
<name>A0A8J2QLH6_9NEOP</name>
<accession>A0A8J2QLH6</accession>
<evidence type="ECO:0000313" key="2">
    <source>
        <dbReference type="EMBL" id="CAG9565430.1"/>
    </source>
</evidence>
<feature type="region of interest" description="Disordered" evidence="1">
    <location>
        <begin position="233"/>
        <end position="301"/>
    </location>
</feature>
<gene>
    <name evidence="2" type="ORF">DCHRY22_LOCUS6270</name>
</gene>
<reference evidence="2" key="1">
    <citation type="submission" date="2021-09" db="EMBL/GenBank/DDBJ databases">
        <authorList>
            <person name="Martin H S."/>
        </authorList>
    </citation>
    <scope>NUCLEOTIDE SEQUENCE</scope>
</reference>
<evidence type="ECO:0000256" key="1">
    <source>
        <dbReference type="SAM" id="MobiDB-lite"/>
    </source>
</evidence>
<protein>
    <submittedName>
        <fullName evidence="2">(African queen) hypothetical protein</fullName>
    </submittedName>
</protein>